<evidence type="ECO:0000313" key="6">
    <source>
        <dbReference type="Proteomes" id="UP001500305"/>
    </source>
</evidence>
<proteinExistence type="inferred from homology"/>
<dbReference type="PANTHER" id="PTHR43736:SF1">
    <property type="entry name" value="DIHYDRONEOPTERIN TRIPHOSPHATE DIPHOSPHATASE"/>
    <property type="match status" value="1"/>
</dbReference>
<comment type="similarity">
    <text evidence="1 3">Belongs to the Nudix hydrolase family.</text>
</comment>
<dbReference type="EMBL" id="BAAATR010000082">
    <property type="protein sequence ID" value="GAA2280962.1"/>
    <property type="molecule type" value="Genomic_DNA"/>
</dbReference>
<accession>A0ABN3F176</accession>
<dbReference type="PROSITE" id="PS51462">
    <property type="entry name" value="NUDIX"/>
    <property type="match status" value="1"/>
</dbReference>
<dbReference type="Gene3D" id="3.90.79.10">
    <property type="entry name" value="Nucleoside Triphosphate Pyrophosphohydrolase"/>
    <property type="match status" value="1"/>
</dbReference>
<evidence type="ECO:0000313" key="5">
    <source>
        <dbReference type="EMBL" id="GAA2280962.1"/>
    </source>
</evidence>
<evidence type="ECO:0000256" key="3">
    <source>
        <dbReference type="RuleBase" id="RU003476"/>
    </source>
</evidence>
<dbReference type="RefSeq" id="WP_344641383.1">
    <property type="nucleotide sequence ID" value="NZ_BAAATR010000082.1"/>
</dbReference>
<dbReference type="InterPro" id="IPR015797">
    <property type="entry name" value="NUDIX_hydrolase-like_dom_sf"/>
</dbReference>
<evidence type="ECO:0000256" key="2">
    <source>
        <dbReference type="ARBA" id="ARBA00022801"/>
    </source>
</evidence>
<keyword evidence="6" id="KW-1185">Reference proteome</keyword>
<protein>
    <recommendedName>
        <fullName evidence="4">Nudix hydrolase domain-containing protein</fullName>
    </recommendedName>
</protein>
<comment type="caution">
    <text evidence="5">The sequence shown here is derived from an EMBL/GenBank/DDBJ whole genome shotgun (WGS) entry which is preliminary data.</text>
</comment>
<keyword evidence="2 3" id="KW-0378">Hydrolase</keyword>
<sequence length="179" mass="19892">MIRSPFEQRPLDAAVHDTETATLTFDGAQAWLRAALAGPMEPLAAEVWVLDPALERIVLIKHRWRAWVPPGGKVEPGETPREGAARELAEETGLRLQLLEQPAAVAVRSFHPKWPATLSLSYAAIADPAQPLVAEDGQPVAWTPLQQDWQSFFPGDASRIRQYVEALRRRGTSGRTWRS</sequence>
<dbReference type="Pfam" id="PF00293">
    <property type="entry name" value="NUDIX"/>
    <property type="match status" value="1"/>
</dbReference>
<dbReference type="PANTHER" id="PTHR43736">
    <property type="entry name" value="ADP-RIBOSE PYROPHOSPHATASE"/>
    <property type="match status" value="1"/>
</dbReference>
<name>A0ABN3F176_9ACTN</name>
<evidence type="ECO:0000259" key="4">
    <source>
        <dbReference type="PROSITE" id="PS51462"/>
    </source>
</evidence>
<evidence type="ECO:0000256" key="1">
    <source>
        <dbReference type="ARBA" id="ARBA00005582"/>
    </source>
</evidence>
<gene>
    <name evidence="5" type="ORF">GCM10010430_78880</name>
</gene>
<feature type="domain" description="Nudix hydrolase" evidence="4">
    <location>
        <begin position="40"/>
        <end position="169"/>
    </location>
</feature>
<reference evidence="5 6" key="1">
    <citation type="journal article" date="2019" name="Int. J. Syst. Evol. Microbiol.">
        <title>The Global Catalogue of Microorganisms (GCM) 10K type strain sequencing project: providing services to taxonomists for standard genome sequencing and annotation.</title>
        <authorList>
            <consortium name="The Broad Institute Genomics Platform"/>
            <consortium name="The Broad Institute Genome Sequencing Center for Infectious Disease"/>
            <person name="Wu L."/>
            <person name="Ma J."/>
        </authorList>
    </citation>
    <scope>NUCLEOTIDE SEQUENCE [LARGE SCALE GENOMIC DNA]</scope>
    <source>
        <strain evidence="5 6">JCM 7356</strain>
    </source>
</reference>
<organism evidence="5 6">
    <name type="scientific">Kitasatospora cystarginea</name>
    <dbReference type="NCBI Taxonomy" id="58350"/>
    <lineage>
        <taxon>Bacteria</taxon>
        <taxon>Bacillati</taxon>
        <taxon>Actinomycetota</taxon>
        <taxon>Actinomycetes</taxon>
        <taxon>Kitasatosporales</taxon>
        <taxon>Streptomycetaceae</taxon>
        <taxon>Kitasatospora</taxon>
    </lineage>
</organism>
<dbReference type="InterPro" id="IPR020084">
    <property type="entry name" value="NUDIX_hydrolase_CS"/>
</dbReference>
<dbReference type="InterPro" id="IPR000086">
    <property type="entry name" value="NUDIX_hydrolase_dom"/>
</dbReference>
<dbReference type="SUPFAM" id="SSF55811">
    <property type="entry name" value="Nudix"/>
    <property type="match status" value="1"/>
</dbReference>
<dbReference type="PROSITE" id="PS00893">
    <property type="entry name" value="NUDIX_BOX"/>
    <property type="match status" value="1"/>
</dbReference>
<dbReference type="PRINTS" id="PR00502">
    <property type="entry name" value="NUDIXFAMILY"/>
</dbReference>
<dbReference type="InterPro" id="IPR020476">
    <property type="entry name" value="Nudix_hydrolase"/>
</dbReference>
<dbReference type="Proteomes" id="UP001500305">
    <property type="component" value="Unassembled WGS sequence"/>
</dbReference>